<dbReference type="InterPro" id="IPR050301">
    <property type="entry name" value="NTE"/>
</dbReference>
<evidence type="ECO:0000256" key="4">
    <source>
        <dbReference type="PROSITE-ProRule" id="PRU01161"/>
    </source>
</evidence>
<dbReference type="Pfam" id="PF19143">
    <property type="entry name" value="Omp85_2"/>
    <property type="match status" value="1"/>
</dbReference>
<dbReference type="PANTHER" id="PTHR14226:SF76">
    <property type="entry name" value="NTE FAMILY PROTEIN RSSA"/>
    <property type="match status" value="1"/>
</dbReference>
<keyword evidence="9" id="KW-1185">Reference proteome</keyword>
<dbReference type="PROSITE" id="PS51635">
    <property type="entry name" value="PNPLA"/>
    <property type="match status" value="1"/>
</dbReference>
<dbReference type="Gene3D" id="3.10.20.310">
    <property type="entry name" value="membrane protein fhac"/>
    <property type="match status" value="1"/>
</dbReference>
<dbReference type="CDD" id="cd07205">
    <property type="entry name" value="Pat_PNPLA6_PNPLA7_NTE1_like"/>
    <property type="match status" value="1"/>
</dbReference>
<accession>A0AAV5AZJ0</accession>
<dbReference type="GO" id="GO:0016787">
    <property type="term" value="F:hydrolase activity"/>
    <property type="evidence" value="ECO:0007669"/>
    <property type="project" value="UniProtKB-UniRule"/>
</dbReference>
<dbReference type="GO" id="GO:0016042">
    <property type="term" value="P:lipid catabolic process"/>
    <property type="evidence" value="ECO:0007669"/>
    <property type="project" value="UniProtKB-UniRule"/>
</dbReference>
<keyword evidence="2 4" id="KW-0442">Lipid degradation</keyword>
<dbReference type="Proteomes" id="UP001207736">
    <property type="component" value="Unassembled WGS sequence"/>
</dbReference>
<feature type="domain" description="PNPLA" evidence="5">
    <location>
        <begin position="37"/>
        <end position="227"/>
    </location>
</feature>
<feature type="short sequence motif" description="DGA/G" evidence="4">
    <location>
        <begin position="214"/>
        <end position="216"/>
    </location>
</feature>
<evidence type="ECO:0000313" key="6">
    <source>
        <dbReference type="EMBL" id="GJM51173.1"/>
    </source>
</evidence>
<evidence type="ECO:0000313" key="7">
    <source>
        <dbReference type="EMBL" id="GJM53516.1"/>
    </source>
</evidence>
<keyword evidence="3 4" id="KW-0443">Lipid metabolism</keyword>
<evidence type="ECO:0000259" key="5">
    <source>
        <dbReference type="PROSITE" id="PS51635"/>
    </source>
</evidence>
<protein>
    <submittedName>
        <fullName evidence="6">Patatin</fullName>
    </submittedName>
</protein>
<feature type="active site" description="Nucleophile" evidence="4">
    <location>
        <position position="70"/>
    </location>
</feature>
<sequence length="741" mass="84134">MKYIIYLTCILSFFTGFSQEKIEKLQDLTGKNLKVGLVLSGGGAKGLAHIAALEAIEKAGVRIDYIGGTSMGAIVGGLYAIGYKAHQLDSIFQKIDFEKLIQDDVSRSSQTFYEKENRDRYMLSLPFDKGKIGVPVSFTKGNNLYNLLAQLTYPARHIDDFSQFPIPFLCIATDIEKGQEVILENGDLAHAIMASGSFPTLFSPVEIDGQLLTDGGVLNNYPIDEVRAKGADVIIGVDIQAPLHKRDKLNSAMGILLQITSFKIANDMTEKRIKTDIYIKPNMANYNVISFAEGQAIIDSGRVAIAKEYSKLEALAKKQIPRVLPPVQLTDSLHITDITFLGNNHFSNAYLRGKLRFKWGETISFNNLKEGVQNLIATQNFQSIRYQICSNEQGDDINFRLIENPYRTHLKMALHYDNLFKSGILFNFTKRGFFQGDNILSVDFVAGDNIRYKVDYYVDKGFYTSYGLRSVLNQFTREVSYEQFRHASGVNLNEVAEINAQTFDINNQIYIQSIFREKFLIGLGLEHRYIRYRTNTLQDNQLFENTHFASPYGYIRYDSFDDKLVPTTGFYFDADAHWYLLSWGMKEKQNPLILTKAMVGGAIPITSRLSSRLMFSSGFNIGNPDTSSLAFILGGYGENLFGNLIPFVGYDYLSFGGYNFLKAEAVFNYRFYKKNYINFTANYANLSNEFFYLNNWISLPRYSGYALGITSRTIIGPIEIKYSYSPEIKRSLWFLNLGFWF</sequence>
<gene>
    <name evidence="6" type="ORF">RCZ15_21460</name>
    <name evidence="7" type="ORF">RCZ16_18320</name>
</gene>
<evidence type="ECO:0000313" key="9">
    <source>
        <dbReference type="Proteomes" id="UP001208692"/>
    </source>
</evidence>
<feature type="short sequence motif" description="GXSXG" evidence="4">
    <location>
        <begin position="68"/>
        <end position="72"/>
    </location>
</feature>
<dbReference type="InterPro" id="IPR002641">
    <property type="entry name" value="PNPLA_dom"/>
</dbReference>
<evidence type="ECO:0000256" key="3">
    <source>
        <dbReference type="ARBA" id="ARBA00023098"/>
    </source>
</evidence>
<reference evidence="6 9" key="1">
    <citation type="submission" date="2021-11" db="EMBL/GenBank/DDBJ databases">
        <title>Draft genome sequence of Capnocytophaga sp. strain KC07075 isolated from cat oral cavity.</title>
        <authorList>
            <person name="Suzuki M."/>
            <person name="Imaoka K."/>
            <person name="Kimura M."/>
            <person name="Morikawa S."/>
            <person name="Maeda K."/>
        </authorList>
    </citation>
    <scope>NUCLEOTIDE SEQUENCE</scope>
    <source>
        <strain evidence="6">KC07075</strain>
        <strain evidence="7 9">KC07079</strain>
    </source>
</reference>
<dbReference type="Gene3D" id="3.40.1090.10">
    <property type="entry name" value="Cytosolic phospholipase A2 catalytic domain"/>
    <property type="match status" value="2"/>
</dbReference>
<evidence type="ECO:0000256" key="1">
    <source>
        <dbReference type="ARBA" id="ARBA00022801"/>
    </source>
</evidence>
<comment type="caution">
    <text evidence="6">The sequence shown here is derived from an EMBL/GenBank/DDBJ whole genome shotgun (WGS) entry which is preliminary data.</text>
</comment>
<dbReference type="RefSeq" id="WP_264845759.1">
    <property type="nucleotide sequence ID" value="NZ_BPMA01000014.1"/>
</dbReference>
<dbReference type="InterPro" id="IPR016035">
    <property type="entry name" value="Acyl_Trfase/lysoPLipase"/>
</dbReference>
<evidence type="ECO:0000313" key="8">
    <source>
        <dbReference type="Proteomes" id="UP001207736"/>
    </source>
</evidence>
<dbReference type="Pfam" id="PF01734">
    <property type="entry name" value="Patatin"/>
    <property type="match status" value="1"/>
</dbReference>
<feature type="short sequence motif" description="GXGXXG" evidence="4">
    <location>
        <begin position="41"/>
        <end position="46"/>
    </location>
</feature>
<dbReference type="EMBL" id="BQKB01000042">
    <property type="protein sequence ID" value="GJM53516.1"/>
    <property type="molecule type" value="Genomic_DNA"/>
</dbReference>
<dbReference type="PANTHER" id="PTHR14226">
    <property type="entry name" value="NEUROPATHY TARGET ESTERASE/SWISS CHEESE D.MELANOGASTER"/>
    <property type="match status" value="1"/>
</dbReference>
<proteinExistence type="predicted"/>
<feature type="active site" description="Proton acceptor" evidence="4">
    <location>
        <position position="214"/>
    </location>
</feature>
<dbReference type="EMBL" id="BQKA01000042">
    <property type="protein sequence ID" value="GJM51173.1"/>
    <property type="molecule type" value="Genomic_DNA"/>
</dbReference>
<dbReference type="Gene3D" id="2.40.160.50">
    <property type="entry name" value="membrane protein fhac: a member of the omp85/tpsb transporter family"/>
    <property type="match status" value="1"/>
</dbReference>
<dbReference type="InterPro" id="IPR043864">
    <property type="entry name" value="Omp85-like_dom"/>
</dbReference>
<dbReference type="Proteomes" id="UP001208692">
    <property type="component" value="Unassembled WGS sequence"/>
</dbReference>
<organism evidence="6 8">
    <name type="scientific">Capnocytophaga catalasegens</name>
    <dbReference type="NCBI Taxonomy" id="1004260"/>
    <lineage>
        <taxon>Bacteria</taxon>
        <taxon>Pseudomonadati</taxon>
        <taxon>Bacteroidota</taxon>
        <taxon>Flavobacteriia</taxon>
        <taxon>Flavobacteriales</taxon>
        <taxon>Flavobacteriaceae</taxon>
        <taxon>Capnocytophaga</taxon>
    </lineage>
</organism>
<name>A0AAV5AZJ0_9FLAO</name>
<dbReference type="SUPFAM" id="SSF52151">
    <property type="entry name" value="FabD/lysophospholipase-like"/>
    <property type="match status" value="1"/>
</dbReference>
<dbReference type="AlphaFoldDB" id="A0AAV5AZJ0"/>
<evidence type="ECO:0000256" key="2">
    <source>
        <dbReference type="ARBA" id="ARBA00022963"/>
    </source>
</evidence>
<keyword evidence="1 4" id="KW-0378">Hydrolase</keyword>